<reference evidence="4" key="1">
    <citation type="submission" date="2014-12" db="EMBL/GenBank/DDBJ databases">
        <title>Insight into the proteome of Arion vulgaris.</title>
        <authorList>
            <person name="Aradska J."/>
            <person name="Bulat T."/>
            <person name="Smidak R."/>
            <person name="Sarate P."/>
            <person name="Gangsoo J."/>
            <person name="Sialana F."/>
            <person name="Bilban M."/>
            <person name="Lubec G."/>
        </authorList>
    </citation>
    <scope>NUCLEOTIDE SEQUENCE</scope>
    <source>
        <tissue evidence="4">Skin</tissue>
    </source>
</reference>
<dbReference type="EMBL" id="HACG01022103">
    <property type="protein sequence ID" value="CEK68968.1"/>
    <property type="molecule type" value="Transcribed_RNA"/>
</dbReference>
<evidence type="ECO:0000313" key="4">
    <source>
        <dbReference type="EMBL" id="CEK68968.1"/>
    </source>
</evidence>
<evidence type="ECO:0000313" key="3">
    <source>
        <dbReference type="EMBL" id="CEK68967.1"/>
    </source>
</evidence>
<dbReference type="EMBL" id="HACG01022102">
    <property type="protein sequence ID" value="CEK68967.1"/>
    <property type="molecule type" value="Transcribed_RNA"/>
</dbReference>
<name>A0A0B6ZKF9_9EUPU</name>
<feature type="chain" id="PRO_5007391658" evidence="2">
    <location>
        <begin position="21"/>
        <end position="279"/>
    </location>
</feature>
<dbReference type="AlphaFoldDB" id="A0A0B6ZKF9"/>
<proteinExistence type="predicted"/>
<feature type="compositionally biased region" description="Acidic residues" evidence="1">
    <location>
        <begin position="250"/>
        <end position="265"/>
    </location>
</feature>
<feature type="region of interest" description="Disordered" evidence="1">
    <location>
        <begin position="244"/>
        <end position="279"/>
    </location>
</feature>
<evidence type="ECO:0000256" key="1">
    <source>
        <dbReference type="SAM" id="MobiDB-lite"/>
    </source>
</evidence>
<gene>
    <name evidence="4" type="primary">ORF68439</name>
    <name evidence="3" type="synonym">ORF68436</name>
</gene>
<protein>
    <submittedName>
        <fullName evidence="4">Uncharacterized protein</fullName>
    </submittedName>
</protein>
<evidence type="ECO:0000256" key="2">
    <source>
        <dbReference type="SAM" id="SignalP"/>
    </source>
</evidence>
<keyword evidence="2" id="KW-0732">Signal</keyword>
<feature type="signal peptide" evidence="2">
    <location>
        <begin position="1"/>
        <end position="20"/>
    </location>
</feature>
<accession>A0A0B6ZKF9</accession>
<sequence>MQRSGLISLVVAICLQFSFGSTDDIASKTNSDALQDTTLSRAKRGSYDMMRLGRGLHMLRLGKRNDEFTVPDEDVEDALNWLKAYNEHYSDSLDLYNTRFPEEEEEEVEIPAHFRSKRSTPDGNGPISDGLIQQINQSPKESVPSDLKDESEDEQFVNFPEDNLYLTDDLEDSIIQPQEGGDEDSKRSMAMLRLGKRQLSMLRLGKRSMAMLRLGKRESEDEEEKRSLGMLRLGKRQLSMLRLGKRSDDNFDEVDSEDSDLEDELNVGKRPMSMLRLGK</sequence>
<organism evidence="4">
    <name type="scientific">Arion vulgaris</name>
    <dbReference type="NCBI Taxonomy" id="1028688"/>
    <lineage>
        <taxon>Eukaryota</taxon>
        <taxon>Metazoa</taxon>
        <taxon>Spiralia</taxon>
        <taxon>Lophotrochozoa</taxon>
        <taxon>Mollusca</taxon>
        <taxon>Gastropoda</taxon>
        <taxon>Heterobranchia</taxon>
        <taxon>Euthyneura</taxon>
        <taxon>Panpulmonata</taxon>
        <taxon>Eupulmonata</taxon>
        <taxon>Stylommatophora</taxon>
        <taxon>Helicina</taxon>
        <taxon>Arionoidea</taxon>
        <taxon>Arionidae</taxon>
        <taxon>Arion</taxon>
    </lineage>
</organism>
<feature type="non-terminal residue" evidence="4">
    <location>
        <position position="279"/>
    </location>
</feature>
<feature type="region of interest" description="Disordered" evidence="1">
    <location>
        <begin position="102"/>
        <end position="132"/>
    </location>
</feature>